<keyword evidence="1 2" id="KW-0129">CBS domain</keyword>
<evidence type="ECO:0000313" key="6">
    <source>
        <dbReference type="EMBL" id="MBO3793917.1"/>
    </source>
</evidence>
<accession>A0A063XEK3</accession>
<gene>
    <name evidence="7" type="primary">yhcV</name>
    <name evidence="5" type="ORF">B4122_0424</name>
    <name evidence="6" type="ORF">J5227_06145</name>
    <name evidence="7" type="ORF">P5633_19325</name>
    <name evidence="4" type="ORF">SC09_Contig19orf00119</name>
</gene>
<dbReference type="PANTHER" id="PTHR43080">
    <property type="entry name" value="CBS DOMAIN-CONTAINING PROTEIN CBSX3, MITOCHONDRIAL"/>
    <property type="match status" value="1"/>
</dbReference>
<sequence>MSSVKDTMTTQVATVSPNQTIQEAASLMKQHNVGAIPVVEQGVLKGMLTDRDIALRTTAQGRDGQTPVSEVMSTELVSGNPNMSLEDASQLMAQHQIRRLPIVDQNNLVGIVALGDLAVNQMSNESAGSALTNISHQNIH</sequence>
<reference evidence="7" key="4">
    <citation type="submission" date="2023-03" db="EMBL/GenBank/DDBJ databases">
        <title>Complete genome sequences of 52 Bacillus and Priestia strains isolated from West-African fermentations and 26 reference strains from the DSMZ collection.</title>
        <authorList>
            <person name="Wiedenbein E.S."/>
            <person name="Canoy T.S."/>
            <person name="Hui Y."/>
            <person name="Parkouda C."/>
            <person name="Dawende C."/>
            <person name="Ametefe E."/>
            <person name="Jespersen L."/>
            <person name="Nielsen D.S."/>
        </authorList>
    </citation>
    <scope>NUCLEOTIDE SEQUENCE</scope>
    <source>
        <strain evidence="7">PRO56</strain>
    </source>
</reference>
<dbReference type="AlphaFoldDB" id="A0A063XEK3"/>
<dbReference type="OMA" id="LCGQYGP"/>
<dbReference type="Proteomes" id="UP000032247">
    <property type="component" value="Unassembled WGS sequence"/>
</dbReference>
<dbReference type="PATRIC" id="fig|1423.134.peg.3688"/>
<evidence type="ECO:0000313" key="4">
    <source>
        <dbReference type="EMBL" id="KIU11861.1"/>
    </source>
</evidence>
<dbReference type="Pfam" id="PF00571">
    <property type="entry name" value="CBS"/>
    <property type="match status" value="2"/>
</dbReference>
<dbReference type="PANTHER" id="PTHR43080:SF2">
    <property type="entry name" value="CBS DOMAIN-CONTAINING PROTEIN"/>
    <property type="match status" value="1"/>
</dbReference>
<evidence type="ECO:0000313" key="5">
    <source>
        <dbReference type="EMBL" id="KZD94667.1"/>
    </source>
</evidence>
<evidence type="ECO:0000313" key="9">
    <source>
        <dbReference type="Proteomes" id="UP000076442"/>
    </source>
</evidence>
<reference evidence="5 9" key="2">
    <citation type="submission" date="2015-09" db="EMBL/GenBank/DDBJ databases">
        <title>Spore heat resistance.</title>
        <authorList>
            <person name="Boekhorst J."/>
            <person name="Berendsen E.M."/>
            <person name="Wells-Bennik M.H."/>
            <person name="Kuipers O.P."/>
        </authorList>
    </citation>
    <scope>NUCLEOTIDE SEQUENCE [LARGE SCALE GENOMIC DNA]</scope>
    <source>
        <strain evidence="5 9">B4122</strain>
    </source>
</reference>
<dbReference type="InterPro" id="IPR000644">
    <property type="entry name" value="CBS_dom"/>
</dbReference>
<dbReference type="InterPro" id="IPR051257">
    <property type="entry name" value="Diverse_CBS-Domain"/>
</dbReference>
<dbReference type="PROSITE" id="PS51371">
    <property type="entry name" value="CBS"/>
    <property type="match status" value="2"/>
</dbReference>
<dbReference type="Proteomes" id="UP001214898">
    <property type="component" value="Chromosome"/>
</dbReference>
<reference evidence="4 8" key="1">
    <citation type="submission" date="2014-12" db="EMBL/GenBank/DDBJ databases">
        <title>Comparative genome analysis of Bacillus coagulans HM-08, Clostridium butyricum HM-68, Bacillus subtilis HM-66 and Bacillus licheniformis BL-09.</title>
        <authorList>
            <person name="Zhang H."/>
        </authorList>
    </citation>
    <scope>NUCLEOTIDE SEQUENCE [LARGE SCALE GENOMIC DNA]</scope>
    <source>
        <strain evidence="4 8">HM-66</strain>
    </source>
</reference>
<organism evidence="4 8">
    <name type="scientific">Bacillus subtilis</name>
    <dbReference type="NCBI Taxonomy" id="1423"/>
    <lineage>
        <taxon>Bacteria</taxon>
        <taxon>Bacillati</taxon>
        <taxon>Bacillota</taxon>
        <taxon>Bacilli</taxon>
        <taxon>Bacillales</taxon>
        <taxon>Bacillaceae</taxon>
        <taxon>Bacillus</taxon>
    </lineage>
</organism>
<dbReference type="EMBL" id="JXBC01000002">
    <property type="protein sequence ID" value="KIU11861.1"/>
    <property type="molecule type" value="Genomic_DNA"/>
</dbReference>
<dbReference type="EMBL" id="LJZV01000002">
    <property type="protein sequence ID" value="KZD94667.1"/>
    <property type="molecule type" value="Genomic_DNA"/>
</dbReference>
<dbReference type="SUPFAM" id="SSF54631">
    <property type="entry name" value="CBS-domain pair"/>
    <property type="match status" value="1"/>
</dbReference>
<evidence type="ECO:0000313" key="7">
    <source>
        <dbReference type="EMBL" id="WEY84417.1"/>
    </source>
</evidence>
<dbReference type="EMBL" id="JAGFPW010000003">
    <property type="protein sequence ID" value="MBO3793917.1"/>
    <property type="molecule type" value="Genomic_DNA"/>
</dbReference>
<evidence type="ECO:0000313" key="8">
    <source>
        <dbReference type="Proteomes" id="UP000032247"/>
    </source>
</evidence>
<reference evidence="6" key="3">
    <citation type="submission" date="2021-03" db="EMBL/GenBank/DDBJ databases">
        <title>Isolation of Bacillus subtilis from fermented food sample.</title>
        <authorList>
            <person name="Lakshmanan V."/>
            <person name="Athira K."/>
            <person name="Rajagopal K."/>
        </authorList>
    </citation>
    <scope>NUCLEOTIDE SEQUENCE</scope>
    <source>
        <strain evidence="6">S1</strain>
    </source>
</reference>
<protein>
    <submittedName>
        <fullName evidence="6">CBS domain-containing protein</fullName>
    </submittedName>
</protein>
<dbReference type="SMART" id="SM00116">
    <property type="entry name" value="CBS"/>
    <property type="match status" value="2"/>
</dbReference>
<dbReference type="InterPro" id="IPR046342">
    <property type="entry name" value="CBS_dom_sf"/>
</dbReference>
<feature type="domain" description="CBS" evidence="3">
    <location>
        <begin position="8"/>
        <end position="64"/>
    </location>
</feature>
<evidence type="ECO:0000256" key="1">
    <source>
        <dbReference type="ARBA" id="ARBA00023122"/>
    </source>
</evidence>
<dbReference type="CDD" id="cd04622">
    <property type="entry name" value="CBS_pair_HRP1_like"/>
    <property type="match status" value="1"/>
</dbReference>
<dbReference type="STRING" id="483913.AN935_04825"/>
<feature type="domain" description="CBS" evidence="3">
    <location>
        <begin position="72"/>
        <end position="127"/>
    </location>
</feature>
<dbReference type="EMBL" id="CP120576">
    <property type="protein sequence ID" value="WEY84417.1"/>
    <property type="molecule type" value="Genomic_DNA"/>
</dbReference>
<evidence type="ECO:0000256" key="2">
    <source>
        <dbReference type="PROSITE-ProRule" id="PRU00703"/>
    </source>
</evidence>
<evidence type="ECO:0000259" key="3">
    <source>
        <dbReference type="PROSITE" id="PS51371"/>
    </source>
</evidence>
<dbReference type="Proteomes" id="UP000665181">
    <property type="component" value="Unassembled WGS sequence"/>
</dbReference>
<dbReference type="Gene3D" id="3.10.580.10">
    <property type="entry name" value="CBS-domain"/>
    <property type="match status" value="1"/>
</dbReference>
<proteinExistence type="predicted"/>
<dbReference type="Proteomes" id="UP000076442">
    <property type="component" value="Unassembled WGS sequence"/>
</dbReference>
<dbReference type="RefSeq" id="WP_003245462.1">
    <property type="nucleotide sequence ID" value="NZ_AP028964.1"/>
</dbReference>
<dbReference type="SMR" id="A0A063XEK3"/>
<name>A0A063XEK3_BACIU</name>